<dbReference type="GO" id="GO:0016491">
    <property type="term" value="F:oxidoreductase activity"/>
    <property type="evidence" value="ECO:0007669"/>
    <property type="project" value="InterPro"/>
</dbReference>
<dbReference type="InterPro" id="IPR013154">
    <property type="entry name" value="ADH-like_N"/>
</dbReference>
<protein>
    <submittedName>
        <fullName evidence="3">Unannotated protein</fullName>
    </submittedName>
</protein>
<dbReference type="Pfam" id="PF08240">
    <property type="entry name" value="ADH_N"/>
    <property type="match status" value="1"/>
</dbReference>
<keyword evidence="1" id="KW-0521">NADP</keyword>
<dbReference type="InterPro" id="IPR013149">
    <property type="entry name" value="ADH-like_C"/>
</dbReference>
<dbReference type="InterPro" id="IPR011032">
    <property type="entry name" value="GroES-like_sf"/>
</dbReference>
<dbReference type="SUPFAM" id="SSF50129">
    <property type="entry name" value="GroES-like"/>
    <property type="match status" value="1"/>
</dbReference>
<feature type="domain" description="Enoyl reductase (ER)" evidence="2">
    <location>
        <begin position="14"/>
        <end position="331"/>
    </location>
</feature>
<dbReference type="SUPFAM" id="SSF51735">
    <property type="entry name" value="NAD(P)-binding Rossmann-fold domains"/>
    <property type="match status" value="1"/>
</dbReference>
<organism evidence="3">
    <name type="scientific">freshwater metagenome</name>
    <dbReference type="NCBI Taxonomy" id="449393"/>
    <lineage>
        <taxon>unclassified sequences</taxon>
        <taxon>metagenomes</taxon>
        <taxon>ecological metagenomes</taxon>
    </lineage>
</organism>
<gene>
    <name evidence="3" type="ORF">UFOPK2169_01745</name>
</gene>
<dbReference type="PANTHER" id="PTHR44154">
    <property type="entry name" value="QUINONE OXIDOREDUCTASE"/>
    <property type="match status" value="1"/>
</dbReference>
<evidence type="ECO:0000313" key="3">
    <source>
        <dbReference type="EMBL" id="CAB4666752.1"/>
    </source>
</evidence>
<dbReference type="EMBL" id="CAEZWE010000112">
    <property type="protein sequence ID" value="CAB4666752.1"/>
    <property type="molecule type" value="Genomic_DNA"/>
</dbReference>
<sequence length="337" mass="36270">MTYGVAMHAWILDESPGSYRFGEINRRTPLDDEIVISVVASALNHMDLWVTKGMPRPPLPHIPGCDAAGIIVEMGAAVTGFSIGDEVVVNPGVSPVDEIVRLGNNSPMGPGFAIWGEHTHGGHAQFAIAPARNVRLRPQSRTWHECAAFPLAYVTALRMLNRARLRAGETVLIVGVGSGVSSAAVSLARWMGAQVIATSRDADKRAEALRMGADQSIDTEAERWNVQADVVVESVGPATWEKSMRSLAPGGRLVVCGGTSGPTVEINLPRVFFKQYEIIGSSMGSYEEFDQLLSIVDAGLPIHIDSVYSLNEYDQALDKLTRGAHLGKIVLDHGVVR</sequence>
<dbReference type="Gene3D" id="3.90.180.10">
    <property type="entry name" value="Medium-chain alcohol dehydrogenases, catalytic domain"/>
    <property type="match status" value="1"/>
</dbReference>
<reference evidence="3" key="1">
    <citation type="submission" date="2020-05" db="EMBL/GenBank/DDBJ databases">
        <authorList>
            <person name="Chiriac C."/>
            <person name="Salcher M."/>
            <person name="Ghai R."/>
            <person name="Kavagutti S V."/>
        </authorList>
    </citation>
    <scope>NUCLEOTIDE SEQUENCE</scope>
</reference>
<dbReference type="InterPro" id="IPR036291">
    <property type="entry name" value="NAD(P)-bd_dom_sf"/>
</dbReference>
<dbReference type="InterPro" id="IPR051603">
    <property type="entry name" value="Zinc-ADH_QOR/CCCR"/>
</dbReference>
<dbReference type="PANTHER" id="PTHR44154:SF1">
    <property type="entry name" value="QUINONE OXIDOREDUCTASE"/>
    <property type="match status" value="1"/>
</dbReference>
<dbReference type="AlphaFoldDB" id="A0A6J6LYK0"/>
<proteinExistence type="predicted"/>
<dbReference type="Pfam" id="PF00107">
    <property type="entry name" value="ADH_zinc_N"/>
    <property type="match status" value="1"/>
</dbReference>
<name>A0A6J6LYK0_9ZZZZ</name>
<accession>A0A6J6LYK0</accession>
<dbReference type="InterPro" id="IPR020843">
    <property type="entry name" value="ER"/>
</dbReference>
<evidence type="ECO:0000259" key="2">
    <source>
        <dbReference type="SMART" id="SM00829"/>
    </source>
</evidence>
<evidence type="ECO:0000256" key="1">
    <source>
        <dbReference type="ARBA" id="ARBA00022857"/>
    </source>
</evidence>
<dbReference type="Gene3D" id="3.40.50.720">
    <property type="entry name" value="NAD(P)-binding Rossmann-like Domain"/>
    <property type="match status" value="1"/>
</dbReference>
<dbReference type="SMART" id="SM00829">
    <property type="entry name" value="PKS_ER"/>
    <property type="match status" value="1"/>
</dbReference>